<dbReference type="RefSeq" id="WP_202855120.1">
    <property type="nucleotide sequence ID" value="NZ_JAEUGD010000016.1"/>
</dbReference>
<dbReference type="InterPro" id="IPR001240">
    <property type="entry name" value="PRAI_dom"/>
</dbReference>
<keyword evidence="6 8" id="KW-0413">Isomerase</keyword>
<dbReference type="EC" id="5.3.1.24" evidence="2"/>
<accession>A0A937KB44</accession>
<comment type="caution">
    <text evidence="8">The sequence shown here is derived from an EMBL/GenBank/DDBJ whole genome shotgun (WGS) entry which is preliminary data.</text>
</comment>
<evidence type="ECO:0000256" key="5">
    <source>
        <dbReference type="ARBA" id="ARBA00023141"/>
    </source>
</evidence>
<dbReference type="EMBL" id="JAEUGD010000016">
    <property type="protein sequence ID" value="MBL6445577.1"/>
    <property type="molecule type" value="Genomic_DNA"/>
</dbReference>
<dbReference type="AlphaFoldDB" id="A0A937KB44"/>
<evidence type="ECO:0000256" key="1">
    <source>
        <dbReference type="ARBA" id="ARBA00004664"/>
    </source>
</evidence>
<sequence length="200" mass="22254">MALKTFVKVSTVNNLSDARYCAGMEVNLIGFNLEKDNSNYISPENYNELTEWLSGVQYVGEFEGYSSSEVIETIENYNIDYIQVVDVTQLEALKTLDIPLILKTDLNTLGQLPTDLAVEYLLVTSGENEISQEELKKISDAAAHYKLLLGSGVTDQNAESIVQQTNAYGIALQGGDELRPGYKDYDELADILEALEDEDY</sequence>
<comment type="pathway">
    <text evidence="1">Amino-acid biosynthesis; L-tryptophan biosynthesis; L-tryptophan from chorismate: step 3/5.</text>
</comment>
<keyword evidence="4" id="KW-0822">Tryptophan biosynthesis</keyword>
<keyword evidence="5" id="KW-0057">Aromatic amino acid biosynthesis</keyword>
<dbReference type="InterPro" id="IPR011060">
    <property type="entry name" value="RibuloseP-bd_barrel"/>
</dbReference>
<evidence type="ECO:0000313" key="9">
    <source>
        <dbReference type="Proteomes" id="UP000614216"/>
    </source>
</evidence>
<evidence type="ECO:0000256" key="3">
    <source>
        <dbReference type="ARBA" id="ARBA00022605"/>
    </source>
</evidence>
<dbReference type="SUPFAM" id="SSF51366">
    <property type="entry name" value="Ribulose-phoshate binding barrel"/>
    <property type="match status" value="1"/>
</dbReference>
<keyword evidence="3" id="KW-0028">Amino-acid biosynthesis</keyword>
<evidence type="ECO:0000259" key="7">
    <source>
        <dbReference type="Pfam" id="PF00697"/>
    </source>
</evidence>
<name>A0A937KB44_9BACT</name>
<evidence type="ECO:0000313" key="8">
    <source>
        <dbReference type="EMBL" id="MBL6445577.1"/>
    </source>
</evidence>
<dbReference type="Gene3D" id="3.20.20.70">
    <property type="entry name" value="Aldolase class I"/>
    <property type="match status" value="1"/>
</dbReference>
<dbReference type="GO" id="GO:0004640">
    <property type="term" value="F:phosphoribosylanthranilate isomerase activity"/>
    <property type="evidence" value="ECO:0007669"/>
    <property type="project" value="UniProtKB-EC"/>
</dbReference>
<feature type="domain" description="N-(5'phosphoribosyl) anthranilate isomerase (PRAI)" evidence="7">
    <location>
        <begin position="10"/>
        <end position="193"/>
    </location>
</feature>
<organism evidence="8 9">
    <name type="scientific">Fulvivirga marina</name>
    <dbReference type="NCBI Taxonomy" id="2494733"/>
    <lineage>
        <taxon>Bacteria</taxon>
        <taxon>Pseudomonadati</taxon>
        <taxon>Bacteroidota</taxon>
        <taxon>Cytophagia</taxon>
        <taxon>Cytophagales</taxon>
        <taxon>Fulvivirgaceae</taxon>
        <taxon>Fulvivirga</taxon>
    </lineage>
</organism>
<keyword evidence="9" id="KW-1185">Reference proteome</keyword>
<dbReference type="Proteomes" id="UP000614216">
    <property type="component" value="Unassembled WGS sequence"/>
</dbReference>
<evidence type="ECO:0000256" key="2">
    <source>
        <dbReference type="ARBA" id="ARBA00012572"/>
    </source>
</evidence>
<dbReference type="GO" id="GO:0000162">
    <property type="term" value="P:L-tryptophan biosynthetic process"/>
    <property type="evidence" value="ECO:0007669"/>
    <property type="project" value="UniProtKB-KW"/>
</dbReference>
<protein>
    <recommendedName>
        <fullName evidence="2">phosphoribosylanthranilate isomerase</fullName>
        <ecNumber evidence="2">5.3.1.24</ecNumber>
    </recommendedName>
</protein>
<evidence type="ECO:0000256" key="6">
    <source>
        <dbReference type="ARBA" id="ARBA00023235"/>
    </source>
</evidence>
<gene>
    <name evidence="8" type="ORF">JMN32_04610</name>
</gene>
<reference evidence="8" key="1">
    <citation type="submission" date="2021-01" db="EMBL/GenBank/DDBJ databases">
        <title>Fulvivirga kasyanovii gen. nov., sp nov., a novel member of the phylum Bacteroidetes isolated from seawater in a mussel farm.</title>
        <authorList>
            <person name="Zhao L.-H."/>
            <person name="Wang Z.-J."/>
        </authorList>
    </citation>
    <scope>NUCLEOTIDE SEQUENCE</scope>
    <source>
        <strain evidence="8">29W222</strain>
    </source>
</reference>
<dbReference type="InterPro" id="IPR013785">
    <property type="entry name" value="Aldolase_TIM"/>
</dbReference>
<evidence type="ECO:0000256" key="4">
    <source>
        <dbReference type="ARBA" id="ARBA00022822"/>
    </source>
</evidence>
<proteinExistence type="predicted"/>
<dbReference type="Pfam" id="PF00697">
    <property type="entry name" value="PRAI"/>
    <property type="match status" value="1"/>
</dbReference>